<dbReference type="Proteomes" id="UP000326170">
    <property type="component" value="Chromosome"/>
</dbReference>
<dbReference type="KEGG" id="nas:GCU68_13210"/>
<dbReference type="GeneID" id="42302019"/>
<name>A0A5P9P5I5_9EURY</name>
<reference evidence="2 3" key="1">
    <citation type="journal article" date="2007" name="Int. J. Syst. Evol. Microbiol.">
        <title>Natronorubrum sulfidifaciens sp. nov., an extremely haloalkaliphilic archaeon isolated from Aiding salt lake in Xin-Jiang, China.</title>
        <authorList>
            <person name="Cui H.L."/>
            <person name="Tohty D."/>
            <person name="Liu H.C."/>
            <person name="Liu S.J."/>
            <person name="Oren A."/>
            <person name="Zhou P.J."/>
        </authorList>
    </citation>
    <scope>NUCLEOTIDE SEQUENCE [LARGE SCALE GENOMIC DNA]</scope>
    <source>
        <strain evidence="2 3">7-3</strain>
    </source>
</reference>
<protein>
    <submittedName>
        <fullName evidence="2">TlpA family protein disulfide reductase</fullName>
    </submittedName>
</protein>
<proteinExistence type="predicted"/>
<organism evidence="2 3">
    <name type="scientific">Natronorubrum aibiense</name>
    <dbReference type="NCBI Taxonomy" id="348826"/>
    <lineage>
        <taxon>Archaea</taxon>
        <taxon>Methanobacteriati</taxon>
        <taxon>Methanobacteriota</taxon>
        <taxon>Stenosarchaea group</taxon>
        <taxon>Halobacteria</taxon>
        <taxon>Halobacteriales</taxon>
        <taxon>Natrialbaceae</taxon>
        <taxon>Natronorubrum</taxon>
    </lineage>
</organism>
<gene>
    <name evidence="2" type="ORF">GCU68_13210</name>
</gene>
<evidence type="ECO:0000313" key="3">
    <source>
        <dbReference type="Proteomes" id="UP000326170"/>
    </source>
</evidence>
<dbReference type="SUPFAM" id="SSF52833">
    <property type="entry name" value="Thioredoxin-like"/>
    <property type="match status" value="1"/>
</dbReference>
<keyword evidence="3" id="KW-1185">Reference proteome</keyword>
<dbReference type="RefSeq" id="WP_152942330.1">
    <property type="nucleotide sequence ID" value="NZ_CP045488.1"/>
</dbReference>
<dbReference type="EMBL" id="CP045488">
    <property type="protein sequence ID" value="QFU83429.1"/>
    <property type="molecule type" value="Genomic_DNA"/>
</dbReference>
<dbReference type="PROSITE" id="PS51257">
    <property type="entry name" value="PROKAR_LIPOPROTEIN"/>
    <property type="match status" value="1"/>
</dbReference>
<feature type="region of interest" description="Disordered" evidence="1">
    <location>
        <begin position="19"/>
        <end position="46"/>
    </location>
</feature>
<dbReference type="Gene3D" id="3.40.30.10">
    <property type="entry name" value="Glutaredoxin"/>
    <property type="match status" value="1"/>
</dbReference>
<dbReference type="OrthoDB" id="115386at2157"/>
<dbReference type="InterPro" id="IPR036249">
    <property type="entry name" value="Thioredoxin-like_sf"/>
</dbReference>
<evidence type="ECO:0000313" key="2">
    <source>
        <dbReference type="EMBL" id="QFU83429.1"/>
    </source>
</evidence>
<evidence type="ECO:0000256" key="1">
    <source>
        <dbReference type="SAM" id="MobiDB-lite"/>
    </source>
</evidence>
<sequence length="192" mass="20709">MNRRTLLAATTAATTMTMAGCLDDGGGTEDETGSNEELTTPVDRSPPFDIRTVDAPGSEAGTVRIPQQGRVMLINFTRMFCPTSQGFLADVGDAVVRLRRRDIGILSVIDRSVGPQPSPEELADWWREHDGNWTIGMDKHGLLNDHYEISGFPVAIAIDGTGETHWRTDGPTTANNIASGVEAALEAQSRAE</sequence>
<accession>A0A5P9P5I5</accession>
<dbReference type="AlphaFoldDB" id="A0A5P9P5I5"/>